<keyword evidence="2" id="KW-0238">DNA-binding</keyword>
<dbReference type="SUPFAM" id="SSF46785">
    <property type="entry name" value="Winged helix' DNA-binding domain"/>
    <property type="match status" value="1"/>
</dbReference>
<evidence type="ECO:0000256" key="1">
    <source>
        <dbReference type="ARBA" id="ARBA00023015"/>
    </source>
</evidence>
<dbReference type="AlphaFoldDB" id="A0A433VAH3"/>
<feature type="domain" description="HTH crp-type" evidence="4">
    <location>
        <begin position="147"/>
        <end position="213"/>
    </location>
</feature>
<keyword evidence="1" id="KW-0805">Transcription regulation</keyword>
<dbReference type="InterPro" id="IPR050397">
    <property type="entry name" value="Env_Response_Regulators"/>
</dbReference>
<evidence type="ECO:0000256" key="3">
    <source>
        <dbReference type="ARBA" id="ARBA00023163"/>
    </source>
</evidence>
<dbReference type="GO" id="GO:0003700">
    <property type="term" value="F:DNA-binding transcription factor activity"/>
    <property type="evidence" value="ECO:0007669"/>
    <property type="project" value="TreeGrafter"/>
</dbReference>
<dbReference type="InterPro" id="IPR036390">
    <property type="entry name" value="WH_DNA-bd_sf"/>
</dbReference>
<comment type="caution">
    <text evidence="5">The sequence shown here is derived from an EMBL/GenBank/DDBJ whole genome shotgun (WGS) entry which is preliminary data.</text>
</comment>
<protein>
    <recommendedName>
        <fullName evidence="4">HTH crp-type domain-containing protein</fullName>
    </recommendedName>
</protein>
<evidence type="ECO:0000313" key="6">
    <source>
        <dbReference type="Proteomes" id="UP000271624"/>
    </source>
</evidence>
<dbReference type="InterPro" id="IPR012318">
    <property type="entry name" value="HTH_CRP"/>
</dbReference>
<dbReference type="PANTHER" id="PTHR24567">
    <property type="entry name" value="CRP FAMILY TRANSCRIPTIONAL REGULATORY PROTEIN"/>
    <property type="match status" value="1"/>
</dbReference>
<dbReference type="Proteomes" id="UP000271624">
    <property type="component" value="Unassembled WGS sequence"/>
</dbReference>
<dbReference type="RefSeq" id="WP_127083686.1">
    <property type="nucleotide sequence ID" value="NZ_RSCL01000014.1"/>
</dbReference>
<reference evidence="5" key="1">
    <citation type="submission" date="2018-12" db="EMBL/GenBank/DDBJ databases">
        <authorList>
            <person name="Will S."/>
            <person name="Neumann-Schaal M."/>
            <person name="Henke P."/>
        </authorList>
    </citation>
    <scope>NUCLEOTIDE SEQUENCE</scope>
    <source>
        <strain evidence="5">PCC 7102</strain>
    </source>
</reference>
<dbReference type="InterPro" id="IPR014710">
    <property type="entry name" value="RmlC-like_jellyroll"/>
</dbReference>
<dbReference type="OrthoDB" id="8969464at2"/>
<dbReference type="EMBL" id="RSCL01000014">
    <property type="protein sequence ID" value="RUT03087.1"/>
    <property type="molecule type" value="Genomic_DNA"/>
</dbReference>
<dbReference type="Pfam" id="PF13545">
    <property type="entry name" value="HTH_Crp_2"/>
    <property type="match status" value="1"/>
</dbReference>
<evidence type="ECO:0000313" key="5">
    <source>
        <dbReference type="EMBL" id="RUT03087.1"/>
    </source>
</evidence>
<dbReference type="GO" id="GO:0003677">
    <property type="term" value="F:DNA binding"/>
    <property type="evidence" value="ECO:0007669"/>
    <property type="project" value="UniProtKB-KW"/>
</dbReference>
<keyword evidence="6" id="KW-1185">Reference proteome</keyword>
<reference evidence="5" key="2">
    <citation type="journal article" date="2019" name="Genome Biol. Evol.">
        <title>Day and night: Metabolic profiles and evolutionary relationships of six axenic non-marine cyanobacteria.</title>
        <authorList>
            <person name="Will S.E."/>
            <person name="Henke P."/>
            <person name="Boedeker C."/>
            <person name="Huang S."/>
            <person name="Brinkmann H."/>
            <person name="Rohde M."/>
            <person name="Jarek M."/>
            <person name="Friedl T."/>
            <person name="Seufert S."/>
            <person name="Schumacher M."/>
            <person name="Overmann J."/>
            <person name="Neumann-Schaal M."/>
            <person name="Petersen J."/>
        </authorList>
    </citation>
    <scope>NUCLEOTIDE SEQUENCE [LARGE SCALE GENOMIC DNA]</scope>
    <source>
        <strain evidence="5">PCC 7102</strain>
    </source>
</reference>
<name>A0A433VAH3_9CYAN</name>
<sequence>MNNLSKQTPQNILLATLPTEEYQFIIQQFQLVDLPLHQVIYQPGEFMKYAYFPNQGMISLVAITKENASVEIGLIGKEGMIGLPIILGGNSSISLAMVQIAGSAMRIEAKLLKAEFNKGGYFQFLLLCYIQARLTQVSQTSACNRLHHTEERLARLLLMVRDCLQVDEFSMTHEYIAQMLGSRRSGITEAAGILQKAGIIRYRRGIITILSLEKLEDTACECYKIIKLESNRLLNAIK</sequence>
<dbReference type="Gene3D" id="2.60.120.10">
    <property type="entry name" value="Jelly Rolls"/>
    <property type="match status" value="1"/>
</dbReference>
<accession>A0A433VAH3</accession>
<organism evidence="5 6">
    <name type="scientific">Dulcicalothrix desertica PCC 7102</name>
    <dbReference type="NCBI Taxonomy" id="232991"/>
    <lineage>
        <taxon>Bacteria</taxon>
        <taxon>Bacillati</taxon>
        <taxon>Cyanobacteriota</taxon>
        <taxon>Cyanophyceae</taxon>
        <taxon>Nostocales</taxon>
        <taxon>Calotrichaceae</taxon>
        <taxon>Dulcicalothrix</taxon>
    </lineage>
</organism>
<evidence type="ECO:0000256" key="2">
    <source>
        <dbReference type="ARBA" id="ARBA00023125"/>
    </source>
</evidence>
<dbReference type="InterPro" id="IPR018490">
    <property type="entry name" value="cNMP-bd_dom_sf"/>
</dbReference>
<dbReference type="PROSITE" id="PS51063">
    <property type="entry name" value="HTH_CRP_2"/>
    <property type="match status" value="1"/>
</dbReference>
<proteinExistence type="predicted"/>
<gene>
    <name evidence="5" type="ORF">DSM106972_053950</name>
</gene>
<dbReference type="GO" id="GO:0005829">
    <property type="term" value="C:cytosol"/>
    <property type="evidence" value="ECO:0007669"/>
    <property type="project" value="TreeGrafter"/>
</dbReference>
<keyword evidence="3" id="KW-0804">Transcription</keyword>
<dbReference type="PANTHER" id="PTHR24567:SF74">
    <property type="entry name" value="HTH-TYPE TRANSCRIPTIONAL REGULATOR ARCR"/>
    <property type="match status" value="1"/>
</dbReference>
<dbReference type="SUPFAM" id="SSF51206">
    <property type="entry name" value="cAMP-binding domain-like"/>
    <property type="match status" value="1"/>
</dbReference>
<evidence type="ECO:0000259" key="4">
    <source>
        <dbReference type="PROSITE" id="PS51063"/>
    </source>
</evidence>